<sequence length="91" mass="10618">MARLSDSSVPRCLFVHPSVLESDPTEWPRREGSCPKARHQRVQENAASSSLSERVFFFSFCWKKSQYKKRVRRKGKRSAVSHGAFSQRYRV</sequence>
<protein>
    <submittedName>
        <fullName evidence="1">Uncharacterized protein</fullName>
    </submittedName>
</protein>
<name>A0A6B0UCH2_IXORI</name>
<dbReference type="EMBL" id="GIFC01004272">
    <property type="protein sequence ID" value="MXU86355.1"/>
    <property type="molecule type" value="Transcribed_RNA"/>
</dbReference>
<accession>A0A6B0UCH2</accession>
<organism evidence="1">
    <name type="scientific">Ixodes ricinus</name>
    <name type="common">Common tick</name>
    <name type="synonym">Acarus ricinus</name>
    <dbReference type="NCBI Taxonomy" id="34613"/>
    <lineage>
        <taxon>Eukaryota</taxon>
        <taxon>Metazoa</taxon>
        <taxon>Ecdysozoa</taxon>
        <taxon>Arthropoda</taxon>
        <taxon>Chelicerata</taxon>
        <taxon>Arachnida</taxon>
        <taxon>Acari</taxon>
        <taxon>Parasitiformes</taxon>
        <taxon>Ixodida</taxon>
        <taxon>Ixodoidea</taxon>
        <taxon>Ixodidae</taxon>
        <taxon>Ixodinae</taxon>
        <taxon>Ixodes</taxon>
    </lineage>
</organism>
<evidence type="ECO:0000313" key="1">
    <source>
        <dbReference type="EMBL" id="MXU86355.1"/>
    </source>
</evidence>
<dbReference type="AlphaFoldDB" id="A0A6B0UCH2"/>
<reference evidence="1" key="1">
    <citation type="submission" date="2019-12" db="EMBL/GenBank/DDBJ databases">
        <title>An insight into the sialome of adult female Ixodes ricinus ticks feeding for 6 days.</title>
        <authorList>
            <person name="Perner J."/>
            <person name="Ribeiro J.M.C."/>
        </authorList>
    </citation>
    <scope>NUCLEOTIDE SEQUENCE</scope>
    <source>
        <strain evidence="1">Semi-engorged</strain>
        <tissue evidence="1">Salivary glands</tissue>
    </source>
</reference>
<proteinExistence type="predicted"/>